<feature type="compositionally biased region" description="Low complexity" evidence="2">
    <location>
        <begin position="14"/>
        <end position="29"/>
    </location>
</feature>
<accession>A0ABR3EQT7</accession>
<feature type="compositionally biased region" description="Polar residues" evidence="2">
    <location>
        <begin position="30"/>
        <end position="48"/>
    </location>
</feature>
<sequence length="285" mass="31283">MSQPPAESQSTTHSPVNSASSSPISYPSSEGNPTSRASSPPNNSQAVASATPAPLHSFHSDPPRSFRHLWGGKDSWGRESLWGPVSAEDAWARAPPNDGWGDSSPISTQADASWEDLDDARRHWELQRQGWRTTGSRVHDLNIAHYSRENNFGWTWEGGESRDETLDTLADKAWSAVQLHRSLKEAVAVSIPPPTFTGPQVEERLVRVQKALDVNQAVLEDVNTQAALLQERLTSIQRRQRELTSEAGDLRVVRLNLRDLHELANTWRVPPPPTTSAEAGGGGSQ</sequence>
<evidence type="ECO:0000256" key="1">
    <source>
        <dbReference type="SAM" id="Coils"/>
    </source>
</evidence>
<organism evidence="3 4">
    <name type="scientific">Marasmius crinis-equi</name>
    <dbReference type="NCBI Taxonomy" id="585013"/>
    <lineage>
        <taxon>Eukaryota</taxon>
        <taxon>Fungi</taxon>
        <taxon>Dikarya</taxon>
        <taxon>Basidiomycota</taxon>
        <taxon>Agaricomycotina</taxon>
        <taxon>Agaricomycetes</taxon>
        <taxon>Agaricomycetidae</taxon>
        <taxon>Agaricales</taxon>
        <taxon>Marasmiineae</taxon>
        <taxon>Marasmiaceae</taxon>
        <taxon>Marasmius</taxon>
    </lineage>
</organism>
<reference evidence="3 4" key="1">
    <citation type="submission" date="2024-02" db="EMBL/GenBank/DDBJ databases">
        <title>A draft genome for the cacao thread blight pathogen Marasmius crinis-equi.</title>
        <authorList>
            <person name="Cohen S.P."/>
            <person name="Baruah I.K."/>
            <person name="Amoako-Attah I."/>
            <person name="Bukari Y."/>
            <person name="Meinhardt L.W."/>
            <person name="Bailey B.A."/>
        </authorList>
    </citation>
    <scope>NUCLEOTIDE SEQUENCE [LARGE SCALE GENOMIC DNA]</scope>
    <source>
        <strain evidence="3 4">GH-76</strain>
    </source>
</reference>
<keyword evidence="1" id="KW-0175">Coiled coil</keyword>
<feature type="compositionally biased region" description="Polar residues" evidence="2">
    <location>
        <begin position="1"/>
        <end position="13"/>
    </location>
</feature>
<keyword evidence="4" id="KW-1185">Reference proteome</keyword>
<evidence type="ECO:0000313" key="4">
    <source>
        <dbReference type="Proteomes" id="UP001465976"/>
    </source>
</evidence>
<feature type="region of interest" description="Disordered" evidence="2">
    <location>
        <begin position="265"/>
        <end position="285"/>
    </location>
</feature>
<gene>
    <name evidence="3" type="ORF">V5O48_016793</name>
</gene>
<proteinExistence type="predicted"/>
<feature type="coiled-coil region" evidence="1">
    <location>
        <begin position="219"/>
        <end position="246"/>
    </location>
</feature>
<evidence type="ECO:0000313" key="3">
    <source>
        <dbReference type="EMBL" id="KAL0565235.1"/>
    </source>
</evidence>
<name>A0ABR3EQT7_9AGAR</name>
<feature type="region of interest" description="Disordered" evidence="2">
    <location>
        <begin position="1"/>
        <end position="70"/>
    </location>
</feature>
<protein>
    <submittedName>
        <fullName evidence="3">Uncharacterized protein</fullName>
    </submittedName>
</protein>
<dbReference type="EMBL" id="JBAHYK010002356">
    <property type="protein sequence ID" value="KAL0565235.1"/>
    <property type="molecule type" value="Genomic_DNA"/>
</dbReference>
<dbReference type="Proteomes" id="UP001465976">
    <property type="component" value="Unassembled WGS sequence"/>
</dbReference>
<evidence type="ECO:0000256" key="2">
    <source>
        <dbReference type="SAM" id="MobiDB-lite"/>
    </source>
</evidence>
<comment type="caution">
    <text evidence="3">The sequence shown here is derived from an EMBL/GenBank/DDBJ whole genome shotgun (WGS) entry which is preliminary data.</text>
</comment>